<keyword evidence="8" id="KW-1185">Reference proteome</keyword>
<dbReference type="InterPro" id="IPR036864">
    <property type="entry name" value="Zn2-C6_fun-type_DNA-bd_sf"/>
</dbReference>
<dbReference type="GO" id="GO:0008270">
    <property type="term" value="F:zinc ion binding"/>
    <property type="evidence" value="ECO:0007669"/>
    <property type="project" value="InterPro"/>
</dbReference>
<organism evidence="7 8">
    <name type="scientific">Penicillium ucsense</name>
    <dbReference type="NCBI Taxonomy" id="2839758"/>
    <lineage>
        <taxon>Eukaryota</taxon>
        <taxon>Fungi</taxon>
        <taxon>Dikarya</taxon>
        <taxon>Ascomycota</taxon>
        <taxon>Pezizomycotina</taxon>
        <taxon>Eurotiomycetes</taxon>
        <taxon>Eurotiomycetidae</taxon>
        <taxon>Eurotiales</taxon>
        <taxon>Aspergillaceae</taxon>
        <taxon>Penicillium</taxon>
    </lineage>
</organism>
<evidence type="ECO:0000256" key="1">
    <source>
        <dbReference type="ARBA" id="ARBA00023015"/>
    </source>
</evidence>
<feature type="region of interest" description="Disordered" evidence="5">
    <location>
        <begin position="47"/>
        <end position="73"/>
    </location>
</feature>
<comment type="caution">
    <text evidence="7">The sequence shown here is derived from an EMBL/GenBank/DDBJ whole genome shotgun (WGS) entry which is preliminary data.</text>
</comment>
<feature type="domain" description="Zn(2)-C6 fungal-type" evidence="6">
    <location>
        <begin position="11"/>
        <end position="47"/>
    </location>
</feature>
<dbReference type="EMBL" id="WIWV01000007">
    <property type="protein sequence ID" value="KAF7719195.1"/>
    <property type="molecule type" value="Genomic_DNA"/>
</dbReference>
<dbReference type="CDD" id="cd00067">
    <property type="entry name" value="GAL4"/>
    <property type="match status" value="1"/>
</dbReference>
<dbReference type="OrthoDB" id="4764644at2759"/>
<dbReference type="Gene3D" id="4.10.240.10">
    <property type="entry name" value="Zn(2)-C6 fungal-type DNA-binding domain"/>
    <property type="match status" value="1"/>
</dbReference>
<keyword evidence="1" id="KW-0805">Transcription regulation</keyword>
<evidence type="ECO:0000313" key="8">
    <source>
        <dbReference type="Proteomes" id="UP000631181"/>
    </source>
</evidence>
<protein>
    <submittedName>
        <fullName evidence="7">Fungal Zn(2)-Cys(6) binuclear cluster domain-containing protein</fullName>
    </submittedName>
</protein>
<feature type="compositionally biased region" description="Polar residues" evidence="5">
    <location>
        <begin position="158"/>
        <end position="174"/>
    </location>
</feature>
<evidence type="ECO:0000256" key="4">
    <source>
        <dbReference type="ARBA" id="ARBA00023242"/>
    </source>
</evidence>
<dbReference type="PANTHER" id="PTHR46910:SF1">
    <property type="entry name" value="MISCELLANEOUS ZN(II)2CYS6 TRANSCRIPTION FACTOR (EUROFUNG)-RELATED"/>
    <property type="match status" value="1"/>
</dbReference>
<dbReference type="GO" id="GO:0003677">
    <property type="term" value="F:DNA binding"/>
    <property type="evidence" value="ECO:0007669"/>
    <property type="project" value="UniProtKB-KW"/>
</dbReference>
<evidence type="ECO:0000256" key="2">
    <source>
        <dbReference type="ARBA" id="ARBA00023125"/>
    </source>
</evidence>
<feature type="compositionally biased region" description="Polar residues" evidence="5">
    <location>
        <begin position="449"/>
        <end position="460"/>
    </location>
</feature>
<reference evidence="7" key="1">
    <citation type="journal article" date="2020" name="Front. Microbiol.">
        <title>Gene regulatory networks of Penicillium echinulatum 2HH and Penicillium oxalicum 114-2 inferred by a computational biology approach.</title>
        <authorList>
            <person name="Lenz A.R."/>
            <person name="Galan-Vasquez E."/>
            <person name="Balbinot E."/>
            <person name="De Abreu F.P."/>
            <person name="De Oliveira N.S."/>
            <person name="Da Rosa L.O."/>
            <person name="De Avila E Silva S."/>
            <person name="Camassola M."/>
            <person name="Dillon A.J.P."/>
            <person name="Perez-Rueda E."/>
        </authorList>
    </citation>
    <scope>NUCLEOTIDE SEQUENCE</scope>
    <source>
        <strain evidence="7">S1M29</strain>
    </source>
</reference>
<dbReference type="CDD" id="cd12148">
    <property type="entry name" value="fungal_TF_MHR"/>
    <property type="match status" value="1"/>
</dbReference>
<sequence>MPIKRGLPRESCDFCYRRKVKCDRSMHAKQGVPSCTQCSMRQRSCLMSDASNPRKRRSSRRITQEANMEGPSDVVTLSTAPSIVGSAQPSSDLPMAPNSTVLADNLSHHEGDVFPADIFADGTLLGLSHENLVFLDQVFMEGGIGSTEWLGQEMVASQDAQAHNPTDAQPNDNDMQAPDAADITQQYPWLNSFDSSATFIDLALHCYFQFAAPWLPVILEDAFWHDYRRNLCSRALVSAIACRGMPFTTLSNKGDLQQRFACDFREAFLETQSATSNENTVRVDDLEALALMANFEYTDKGNPPLLSNLGRLFLKHESLVMMLLHYRVTDRSCADAHSTVTVSRGPERRMLLYWHVYGLDAFQCLDRKQISLIPNKDAGDTSRFPQLEASDFADAVLELAVVSRSLMQRLGNNSAKRRGIEAQDVHDVYALIDRWRAHTCPPHLRRQNTDPGTVSPQSSSEDQREPQPDKYIHLHRAVLWALEINCLMHVECLVAEYGLQESGTLVAEMTMTRVEYESLRALHDMVAICHWIDLHAIRDEDGVHHSLVDLAPLALRNVCAGLCSWTCQRGINAAELSKARRHVESSRPGTRAQKHPAYAYLSDMRLLRDTAAKATSHRDTTALIKRMDGQIAMLTAQAG</sequence>
<accession>A0A8J8WM28</accession>
<proteinExistence type="predicted"/>
<keyword evidence="3" id="KW-0804">Transcription</keyword>
<gene>
    <name evidence="7" type="ORF">PECM_007486</name>
</gene>
<evidence type="ECO:0000256" key="3">
    <source>
        <dbReference type="ARBA" id="ARBA00023163"/>
    </source>
</evidence>
<evidence type="ECO:0000256" key="5">
    <source>
        <dbReference type="SAM" id="MobiDB-lite"/>
    </source>
</evidence>
<feature type="region of interest" description="Disordered" evidence="5">
    <location>
        <begin position="157"/>
        <end position="178"/>
    </location>
</feature>
<dbReference type="SUPFAM" id="SSF57701">
    <property type="entry name" value="Zn2/Cys6 DNA-binding domain"/>
    <property type="match status" value="1"/>
</dbReference>
<dbReference type="PROSITE" id="PS50048">
    <property type="entry name" value="ZN2_CY6_FUNGAL_2"/>
    <property type="match status" value="1"/>
</dbReference>
<name>A0A8J8WM28_9EURO</name>
<keyword evidence="2" id="KW-0238">DNA-binding</keyword>
<dbReference type="Proteomes" id="UP000631181">
    <property type="component" value="Unassembled WGS sequence"/>
</dbReference>
<evidence type="ECO:0000259" key="6">
    <source>
        <dbReference type="PROSITE" id="PS50048"/>
    </source>
</evidence>
<dbReference type="AlphaFoldDB" id="A0A8J8WM28"/>
<feature type="region of interest" description="Disordered" evidence="5">
    <location>
        <begin position="441"/>
        <end position="467"/>
    </location>
</feature>
<dbReference type="GO" id="GO:0000981">
    <property type="term" value="F:DNA-binding transcription factor activity, RNA polymerase II-specific"/>
    <property type="evidence" value="ECO:0007669"/>
    <property type="project" value="InterPro"/>
</dbReference>
<evidence type="ECO:0000313" key="7">
    <source>
        <dbReference type="EMBL" id="KAF7719195.1"/>
    </source>
</evidence>
<dbReference type="InterPro" id="IPR050987">
    <property type="entry name" value="AtrR-like"/>
</dbReference>
<keyword evidence="4" id="KW-0539">Nucleus</keyword>
<dbReference type="InterPro" id="IPR001138">
    <property type="entry name" value="Zn2Cys6_DnaBD"/>
</dbReference>
<dbReference type="PANTHER" id="PTHR46910">
    <property type="entry name" value="TRANSCRIPTION FACTOR PDR1"/>
    <property type="match status" value="1"/>
</dbReference>